<protein>
    <submittedName>
        <fullName evidence="2">Uncharacterized protein</fullName>
    </submittedName>
</protein>
<evidence type="ECO:0000256" key="1">
    <source>
        <dbReference type="SAM" id="Phobius"/>
    </source>
</evidence>
<reference evidence="2" key="1">
    <citation type="submission" date="2016-11" db="EMBL/GenBank/DDBJ databases">
        <title>Aeromonas genus plasmids.</title>
        <authorList>
            <person name="Klemm E.J."/>
            <person name="Page A.J."/>
        </authorList>
    </citation>
    <scope>NUCLEOTIDE SEQUENCE [LARGE SCALE GENOMIC DNA]</scope>
    <source>
        <strain evidence="2">9789_1_48</strain>
        <plasmid evidence="2">9789_1_48</plasmid>
    </source>
</reference>
<organism evidence="2">
    <name type="scientific">Aeromonas enteropelogenes</name>
    <name type="common">Aeromonas trota</name>
    <dbReference type="NCBI Taxonomy" id="29489"/>
    <lineage>
        <taxon>Bacteria</taxon>
        <taxon>Pseudomonadati</taxon>
        <taxon>Pseudomonadota</taxon>
        <taxon>Gammaproteobacteria</taxon>
        <taxon>Aeromonadales</taxon>
        <taxon>Aeromonadaceae</taxon>
        <taxon>Aeromonas</taxon>
    </lineage>
</organism>
<dbReference type="EMBL" id="LT635650">
    <property type="protein sequence ID" value="SGZ37728.1"/>
    <property type="molecule type" value="Genomic_DNA"/>
</dbReference>
<accession>A0A1L0AU98</accession>
<dbReference type="AlphaFoldDB" id="A0A1L0AU98"/>
<keyword evidence="1" id="KW-0472">Membrane</keyword>
<reference evidence="2" key="2">
    <citation type="submission" date="2016-11" db="EMBL/GenBank/DDBJ databases">
        <authorList>
            <person name="Jaros S."/>
            <person name="Januszkiewicz K."/>
            <person name="Wedrychowicz H."/>
        </authorList>
    </citation>
    <scope>NUCLEOTIDE SEQUENCE</scope>
    <source>
        <strain evidence="2">9789_1_48</strain>
        <plasmid evidence="2">9789_1_48</plasmid>
    </source>
</reference>
<geneLocation type="plasmid" evidence="2">
    <name>9789_1_48</name>
</geneLocation>
<proteinExistence type="predicted"/>
<keyword evidence="1" id="KW-0812">Transmembrane</keyword>
<evidence type="ECO:0000313" key="2">
    <source>
        <dbReference type="EMBL" id="SGZ37728.1"/>
    </source>
</evidence>
<keyword evidence="1" id="KW-1133">Transmembrane helix</keyword>
<feature type="transmembrane region" description="Helical" evidence="1">
    <location>
        <begin position="37"/>
        <end position="58"/>
    </location>
</feature>
<keyword evidence="2" id="KW-0614">Plasmid</keyword>
<name>A0A1L0AU98_AEREN</name>
<sequence length="63" mass="6815">MKVWQVVGLLAAVLAVKGASSSSSGWFMRLLGLHDVFSWAAPAWWEGAICMGALALLLRWAKV</sequence>